<name>A0ACC2U5P9_9FUNG</name>
<evidence type="ECO:0000313" key="1">
    <source>
        <dbReference type="EMBL" id="KAJ9081752.1"/>
    </source>
</evidence>
<sequence>MPLSEDRLVLVPEEDLGTPELTLKRAPWVLGRMALMGLDSYFPQVSGVSSLWTPLQAAMSVLYWMVFWWILPPGWEPNLVSLAPLSHKILPFWKPGPGSRNQTLILDPLGRQACGPQDRLPKFFWD</sequence>
<reference evidence="1" key="1">
    <citation type="submission" date="2022-04" db="EMBL/GenBank/DDBJ databases">
        <title>Genome of the entomopathogenic fungus Entomophthora muscae.</title>
        <authorList>
            <person name="Elya C."/>
            <person name="Lovett B.R."/>
            <person name="Lee E."/>
            <person name="Macias A.M."/>
            <person name="Hajek A.E."/>
            <person name="De Bivort B.L."/>
            <person name="Kasson M.T."/>
            <person name="De Fine Licht H.H."/>
            <person name="Stajich J.E."/>
        </authorList>
    </citation>
    <scope>NUCLEOTIDE SEQUENCE</scope>
    <source>
        <strain evidence="1">Berkeley</strain>
    </source>
</reference>
<proteinExistence type="predicted"/>
<dbReference type="Proteomes" id="UP001165960">
    <property type="component" value="Unassembled WGS sequence"/>
</dbReference>
<protein>
    <submittedName>
        <fullName evidence="1">Uncharacterized protein</fullName>
    </submittedName>
</protein>
<evidence type="ECO:0000313" key="2">
    <source>
        <dbReference type="Proteomes" id="UP001165960"/>
    </source>
</evidence>
<comment type="caution">
    <text evidence="1">The sequence shown here is derived from an EMBL/GenBank/DDBJ whole genome shotgun (WGS) entry which is preliminary data.</text>
</comment>
<keyword evidence="2" id="KW-1185">Reference proteome</keyword>
<dbReference type="EMBL" id="QTSX02001459">
    <property type="protein sequence ID" value="KAJ9081752.1"/>
    <property type="molecule type" value="Genomic_DNA"/>
</dbReference>
<organism evidence="1 2">
    <name type="scientific">Entomophthora muscae</name>
    <dbReference type="NCBI Taxonomy" id="34485"/>
    <lineage>
        <taxon>Eukaryota</taxon>
        <taxon>Fungi</taxon>
        <taxon>Fungi incertae sedis</taxon>
        <taxon>Zoopagomycota</taxon>
        <taxon>Entomophthoromycotina</taxon>
        <taxon>Entomophthoromycetes</taxon>
        <taxon>Entomophthorales</taxon>
        <taxon>Entomophthoraceae</taxon>
        <taxon>Entomophthora</taxon>
    </lineage>
</organism>
<accession>A0ACC2U5P9</accession>
<gene>
    <name evidence="1" type="ORF">DSO57_1011346</name>
</gene>